<name>A0AAU9WTR9_9CNID</name>
<dbReference type="InterPro" id="IPR051412">
    <property type="entry name" value="Formin_Homology_Diaphanous_sf"/>
</dbReference>
<dbReference type="InterPro" id="IPR015425">
    <property type="entry name" value="FH2_Formin"/>
</dbReference>
<protein>
    <recommendedName>
        <fullName evidence="9">Diaphanous-related formin</fullName>
    </recommendedName>
</protein>
<dbReference type="GO" id="GO:0005884">
    <property type="term" value="C:actin filament"/>
    <property type="evidence" value="ECO:0007669"/>
    <property type="project" value="TreeGrafter"/>
</dbReference>
<dbReference type="PROSITE" id="PS51232">
    <property type="entry name" value="GBD_FH3"/>
    <property type="match status" value="1"/>
</dbReference>
<dbReference type="InterPro" id="IPR042201">
    <property type="entry name" value="FH2_Formin_sf"/>
</dbReference>
<feature type="compositionally biased region" description="Pro residues" evidence="3">
    <location>
        <begin position="570"/>
        <end position="640"/>
    </location>
</feature>
<dbReference type="PANTHER" id="PTHR45691">
    <property type="entry name" value="PROTEIN DIAPHANOUS"/>
    <property type="match status" value="1"/>
</dbReference>
<evidence type="ECO:0000313" key="7">
    <source>
        <dbReference type="EMBL" id="CAH3125837.1"/>
    </source>
</evidence>
<dbReference type="Gene3D" id="1.10.238.150">
    <property type="entry name" value="Formin, FH3 diaphanous domain"/>
    <property type="match status" value="1"/>
</dbReference>
<feature type="region of interest" description="Disordered" evidence="3">
    <location>
        <begin position="1101"/>
        <end position="1124"/>
    </location>
</feature>
<dbReference type="GO" id="GO:0003779">
    <property type="term" value="F:actin binding"/>
    <property type="evidence" value="ECO:0007669"/>
    <property type="project" value="InterPro"/>
</dbReference>
<dbReference type="InterPro" id="IPR014768">
    <property type="entry name" value="GBD/FH3_dom"/>
</dbReference>
<feature type="domain" description="GBD/FH3" evidence="5">
    <location>
        <begin position="64"/>
        <end position="421"/>
    </location>
</feature>
<dbReference type="SMART" id="SM01139">
    <property type="entry name" value="Drf_FH3"/>
    <property type="match status" value="1"/>
</dbReference>
<feature type="region of interest" description="Disordered" evidence="3">
    <location>
        <begin position="1"/>
        <end position="46"/>
    </location>
</feature>
<organism evidence="7 8">
    <name type="scientific">Pocillopora meandrina</name>
    <dbReference type="NCBI Taxonomy" id="46732"/>
    <lineage>
        <taxon>Eukaryota</taxon>
        <taxon>Metazoa</taxon>
        <taxon>Cnidaria</taxon>
        <taxon>Anthozoa</taxon>
        <taxon>Hexacorallia</taxon>
        <taxon>Scleractinia</taxon>
        <taxon>Astrocoeniina</taxon>
        <taxon>Pocilloporidae</taxon>
        <taxon>Pocillopora</taxon>
    </lineage>
</organism>
<dbReference type="SMART" id="SM00498">
    <property type="entry name" value="FH2"/>
    <property type="match status" value="1"/>
</dbReference>
<dbReference type="Pfam" id="PF06367">
    <property type="entry name" value="Drf_FH3"/>
    <property type="match status" value="1"/>
</dbReference>
<comment type="similarity">
    <text evidence="1">Belongs to the formin homology family. Diaphanous subfamily.</text>
</comment>
<dbReference type="InterPro" id="IPR011989">
    <property type="entry name" value="ARM-like"/>
</dbReference>
<feature type="region of interest" description="Disordered" evidence="3">
    <location>
        <begin position="493"/>
        <end position="665"/>
    </location>
</feature>
<evidence type="ECO:0000256" key="1">
    <source>
        <dbReference type="ARBA" id="ARBA00008214"/>
    </source>
</evidence>
<dbReference type="InterPro" id="IPR044933">
    <property type="entry name" value="DIA_GBD_sf"/>
</dbReference>
<evidence type="ECO:0008006" key="9">
    <source>
        <dbReference type="Google" id="ProtNLM"/>
    </source>
</evidence>
<feature type="region of interest" description="Disordered" evidence="3">
    <location>
        <begin position="1143"/>
        <end position="1198"/>
    </location>
</feature>
<comment type="caution">
    <text evidence="7">The sequence shown here is derived from an EMBL/GenBank/DDBJ whole genome shotgun (WGS) entry which is preliminary data.</text>
</comment>
<dbReference type="PROSITE" id="PS51231">
    <property type="entry name" value="DAD"/>
    <property type="match status" value="1"/>
</dbReference>
<evidence type="ECO:0000256" key="2">
    <source>
        <dbReference type="ARBA" id="ARBA00023054"/>
    </source>
</evidence>
<evidence type="ECO:0000259" key="6">
    <source>
        <dbReference type="PROSITE" id="PS51444"/>
    </source>
</evidence>
<feature type="compositionally biased region" description="Basic and acidic residues" evidence="3">
    <location>
        <begin position="717"/>
        <end position="729"/>
    </location>
</feature>
<feature type="compositionally biased region" description="Pro residues" evidence="3">
    <location>
        <begin position="535"/>
        <end position="561"/>
    </location>
</feature>
<feature type="domain" description="DAD" evidence="4">
    <location>
        <begin position="1084"/>
        <end position="1116"/>
    </location>
</feature>
<feature type="compositionally biased region" description="Basic and acidic residues" evidence="3">
    <location>
        <begin position="1171"/>
        <end position="1182"/>
    </location>
</feature>
<dbReference type="SUPFAM" id="SSF48371">
    <property type="entry name" value="ARM repeat"/>
    <property type="match status" value="1"/>
</dbReference>
<proteinExistence type="inferred from homology"/>
<dbReference type="Gene3D" id="1.20.58.2220">
    <property type="entry name" value="Formin, FH2 domain"/>
    <property type="match status" value="1"/>
</dbReference>
<evidence type="ECO:0000256" key="3">
    <source>
        <dbReference type="SAM" id="MobiDB-lite"/>
    </source>
</evidence>
<dbReference type="InterPro" id="IPR016024">
    <property type="entry name" value="ARM-type_fold"/>
</dbReference>
<dbReference type="Gene3D" id="1.25.10.10">
    <property type="entry name" value="Leucine-rich Repeat Variant"/>
    <property type="match status" value="1"/>
</dbReference>
<dbReference type="InterPro" id="IPR014767">
    <property type="entry name" value="DAD_dom"/>
</dbReference>
<dbReference type="InterPro" id="IPR010472">
    <property type="entry name" value="FH3_dom"/>
</dbReference>
<dbReference type="Pfam" id="PF06371">
    <property type="entry name" value="Drf_GBD"/>
    <property type="match status" value="1"/>
</dbReference>
<feature type="compositionally biased region" description="Basic residues" evidence="3">
    <location>
        <begin position="1110"/>
        <end position="1120"/>
    </location>
</feature>
<evidence type="ECO:0000259" key="4">
    <source>
        <dbReference type="PROSITE" id="PS51231"/>
    </source>
</evidence>
<dbReference type="InterPro" id="IPR010473">
    <property type="entry name" value="GTPase-bd"/>
</dbReference>
<dbReference type="Proteomes" id="UP001159428">
    <property type="component" value="Unassembled WGS sequence"/>
</dbReference>
<evidence type="ECO:0000313" key="8">
    <source>
        <dbReference type="Proteomes" id="UP001159428"/>
    </source>
</evidence>
<evidence type="ECO:0000259" key="5">
    <source>
        <dbReference type="PROSITE" id="PS51232"/>
    </source>
</evidence>
<dbReference type="EMBL" id="CALNXJ010000021">
    <property type="protein sequence ID" value="CAH3125837.1"/>
    <property type="molecule type" value="Genomic_DNA"/>
</dbReference>
<dbReference type="SUPFAM" id="SSF101447">
    <property type="entry name" value="Formin homology 2 domain (FH2 domain)"/>
    <property type="match status" value="1"/>
</dbReference>
<keyword evidence="8" id="KW-1185">Reference proteome</keyword>
<dbReference type="Gene3D" id="1.20.58.630">
    <property type="match status" value="1"/>
</dbReference>
<dbReference type="Gene3D" id="6.10.30.30">
    <property type="match status" value="1"/>
</dbReference>
<dbReference type="PROSITE" id="PS51444">
    <property type="entry name" value="FH2"/>
    <property type="match status" value="1"/>
</dbReference>
<gene>
    <name evidence="7" type="ORF">PMEA_00012301</name>
</gene>
<accession>A0AAU9WTR9</accession>
<reference evidence="7 8" key="1">
    <citation type="submission" date="2022-05" db="EMBL/GenBank/DDBJ databases">
        <authorList>
            <consortium name="Genoscope - CEA"/>
            <person name="William W."/>
        </authorList>
    </citation>
    <scope>NUCLEOTIDE SEQUENCE [LARGE SCALE GENOMIC DNA]</scope>
</reference>
<dbReference type="GO" id="GO:0030041">
    <property type="term" value="P:actin filament polymerization"/>
    <property type="evidence" value="ECO:0007669"/>
    <property type="project" value="TreeGrafter"/>
</dbReference>
<dbReference type="PANTHER" id="PTHR45691:SF6">
    <property type="entry name" value="PROTEIN DIAPHANOUS"/>
    <property type="match status" value="1"/>
</dbReference>
<feature type="region of interest" description="Disordered" evidence="3">
    <location>
        <begin position="1040"/>
        <end position="1086"/>
    </location>
</feature>
<dbReference type="GO" id="GO:0031267">
    <property type="term" value="F:small GTPase binding"/>
    <property type="evidence" value="ECO:0007669"/>
    <property type="project" value="InterPro"/>
</dbReference>
<dbReference type="Pfam" id="PF02181">
    <property type="entry name" value="FH2"/>
    <property type="match status" value="1"/>
</dbReference>
<keyword evidence="2" id="KW-0175">Coiled coil</keyword>
<dbReference type="AlphaFoldDB" id="A0AAU9WTR9"/>
<feature type="domain" description="FH2" evidence="6">
    <location>
        <begin position="660"/>
        <end position="1060"/>
    </location>
</feature>
<feature type="region of interest" description="Disordered" evidence="3">
    <location>
        <begin position="712"/>
        <end position="733"/>
    </location>
</feature>
<dbReference type="SMART" id="SM01140">
    <property type="entry name" value="Drf_GBD"/>
    <property type="match status" value="1"/>
</dbReference>
<dbReference type="Gene3D" id="1.10.20.40">
    <property type="entry name" value="Formin, diaphanous GTPase-binding domain"/>
    <property type="match status" value="1"/>
</dbReference>
<feature type="compositionally biased region" description="Basic and acidic residues" evidence="3">
    <location>
        <begin position="1040"/>
        <end position="1072"/>
    </location>
</feature>
<feature type="compositionally biased region" description="Basic and acidic residues" evidence="3">
    <location>
        <begin position="29"/>
        <end position="46"/>
    </location>
</feature>
<sequence>MGDKLNPAPKESGGGILNRITSMRKQTKKNKEKDVNGHKMKERLKSTQEEPLFDQDMEEEIERIRHLSPEEFNKMFEKMLEDMNLSENLREPIRNREMETKVDMLCSFKRRQMASQKTSHAGPTSPDDYIKELNKSDMSPEHLLKTLQSVRVSLTGRPLSWIQEFGEEGLQCLIKHLRDSCSKEGNIDKRIQHECVRCLKAFMNNKYGLNMMLKSDDGLVLLARSMVPSYPSMMADVVKVVAAVCLVKHDKALEAITRCGELEKQGRFVKLVEALDDDHTNLKVACVQLINALVSTPDELDFRLHLRNEFVREGLNEPLQELRDLENDDLNVQLDIFEEHRDDDSAEFQQRFTDIKINFEDRSEIIQIITNLIQDTPSEPMFLSILQHLLLIRDDVYARPQYYKLIEECISQIVLHRGGVDPDFGHKRIDIDVEPLIENLVEKAQYEEAAEKSMQLETKLELETTMRQECEAKLNLTSTNFETKIAALEKELAEAHEQAKRGGPVTVSQSQPRTEGVAPPCSRVFMIPSSSSTTPAPPLPPPPPPPPPAPPPPAPPFPPWASPSSASNCTPPPPPPPPPPGGPPAPPLPPFPGGGPPPPPPPPPPGGGVPPPPPLPGGGPPPPPPPPPPGMGAPPPPFPGMGPRMPFGSSAHVLPPGVAPKKKYKQDVQLKRANWNKINMNNFTENTFWAKTKEEKLEKPGLFDELSKAFAAKGGPRKTESGDGLEKKAAAKKKGKDLKIIDPKSAQNLSIFLGSLKLPHTEVRKLIMNCDQVVLTESAINSLLKYLPSPDQMQQLGNMKESFDDLSDPEQFVCLLSGIKKLEQRLNMMLFKRKFPEEMQDIKPNVVNATAACREVKTSPKFSKFLELVLLMGNYMNAGSRNEGSMGFEMNYLTKLSSTKSVDGQLTLVHFLDDTIEKKYPEISGFEKELTHVEQAARVSEEILQKSINSMQGNLKKLEKELETYKPHNDPEDKFLPVMEGFYKSAKDQIDVLVEMHKNMTTMYKELVEYFCLDTKKTSMEEFFGDIKTFLDCYENAKKDNAKRKEKEEKDRKARERAEKEKEKKKRAEAEKSKRKPVVDINADDDQEGVLDGLMEALNTGSAFRDPTRPARKKAGGKKARPVDLRRSRTRTNIPVQKIMEAQNAVDGQHNAVDINIDDQPVAPSRRKKDDRRGGGGEKSGEGLEDEAQDILERLKKL</sequence>